<evidence type="ECO:0000259" key="9">
    <source>
        <dbReference type="PROSITE" id="PS50942"/>
    </source>
</evidence>
<dbReference type="AlphaFoldDB" id="A0AAV8CVZ2"/>
<dbReference type="GO" id="GO:0005794">
    <property type="term" value="C:Golgi apparatus"/>
    <property type="evidence" value="ECO:0007669"/>
    <property type="project" value="UniProtKB-SubCell"/>
</dbReference>
<dbReference type="GO" id="GO:0000149">
    <property type="term" value="F:SNARE binding"/>
    <property type="evidence" value="ECO:0007669"/>
    <property type="project" value="TreeGrafter"/>
</dbReference>
<dbReference type="Gene3D" id="1.20.58.150">
    <property type="entry name" value="ANTH domain"/>
    <property type="match status" value="1"/>
</dbReference>
<keyword evidence="11" id="KW-1185">Reference proteome</keyword>
<dbReference type="GO" id="GO:0030136">
    <property type="term" value="C:clathrin-coated vesicle"/>
    <property type="evidence" value="ECO:0007669"/>
    <property type="project" value="UniProtKB-SubCell"/>
</dbReference>
<dbReference type="PANTHER" id="PTHR22951">
    <property type="entry name" value="CLATHRIN ASSEMBLY PROTEIN"/>
    <property type="match status" value="1"/>
</dbReference>
<evidence type="ECO:0000256" key="6">
    <source>
        <dbReference type="ARBA" id="ARBA00023136"/>
    </source>
</evidence>
<comment type="caution">
    <text evidence="10">The sequence shown here is derived from an EMBL/GenBank/DDBJ whole genome shotgun (WGS) entry which is preliminary data.</text>
</comment>
<keyword evidence="5" id="KW-0333">Golgi apparatus</keyword>
<dbReference type="InterPro" id="IPR045192">
    <property type="entry name" value="AP180-like"/>
</dbReference>
<dbReference type="InterPro" id="IPR008942">
    <property type="entry name" value="ENTH_VHS"/>
</dbReference>
<dbReference type="Pfam" id="PF07651">
    <property type="entry name" value="ANTH"/>
    <property type="match status" value="1"/>
</dbReference>
<organism evidence="10 11">
    <name type="scientific">Rhynchospora pubera</name>
    <dbReference type="NCBI Taxonomy" id="906938"/>
    <lineage>
        <taxon>Eukaryota</taxon>
        <taxon>Viridiplantae</taxon>
        <taxon>Streptophyta</taxon>
        <taxon>Embryophyta</taxon>
        <taxon>Tracheophyta</taxon>
        <taxon>Spermatophyta</taxon>
        <taxon>Magnoliopsida</taxon>
        <taxon>Liliopsida</taxon>
        <taxon>Poales</taxon>
        <taxon>Cyperaceae</taxon>
        <taxon>Cyperoideae</taxon>
        <taxon>Rhynchosporeae</taxon>
        <taxon>Rhynchospora</taxon>
    </lineage>
</organism>
<dbReference type="Gene3D" id="1.25.40.90">
    <property type="match status" value="1"/>
</dbReference>
<dbReference type="InterPro" id="IPR014712">
    <property type="entry name" value="ANTH_dom_sf"/>
</dbReference>
<proteinExistence type="predicted"/>
<dbReference type="PANTHER" id="PTHR22951:SF75">
    <property type="entry name" value="CLATHRIN COAT ASSEMBLY PROTEIN AP180"/>
    <property type="match status" value="1"/>
</dbReference>
<evidence type="ECO:0000256" key="4">
    <source>
        <dbReference type="ARBA" id="ARBA00022583"/>
    </source>
</evidence>
<dbReference type="GO" id="GO:0005546">
    <property type="term" value="F:phosphatidylinositol-4,5-bisphosphate binding"/>
    <property type="evidence" value="ECO:0007669"/>
    <property type="project" value="TreeGrafter"/>
</dbReference>
<dbReference type="GO" id="GO:0072583">
    <property type="term" value="P:clathrin-dependent endocytosis"/>
    <property type="evidence" value="ECO:0007669"/>
    <property type="project" value="InterPro"/>
</dbReference>
<evidence type="ECO:0000313" key="10">
    <source>
        <dbReference type="EMBL" id="KAJ4760205.1"/>
    </source>
</evidence>
<dbReference type="GO" id="GO:0006900">
    <property type="term" value="P:vesicle budding from membrane"/>
    <property type="evidence" value="ECO:0007669"/>
    <property type="project" value="TreeGrafter"/>
</dbReference>
<keyword evidence="6" id="KW-0472">Membrane</keyword>
<dbReference type="InterPro" id="IPR048050">
    <property type="entry name" value="ANTH_N_plant"/>
</dbReference>
<evidence type="ECO:0000256" key="1">
    <source>
        <dbReference type="ARBA" id="ARBA00004132"/>
    </source>
</evidence>
<dbReference type="EMBL" id="JAMFTS010000004">
    <property type="protein sequence ID" value="KAJ4760205.1"/>
    <property type="molecule type" value="Genomic_DNA"/>
</dbReference>
<dbReference type="PROSITE" id="PS50942">
    <property type="entry name" value="ENTH"/>
    <property type="match status" value="1"/>
</dbReference>
<accession>A0AAV8CVZ2</accession>
<evidence type="ECO:0000256" key="2">
    <source>
        <dbReference type="ARBA" id="ARBA00004555"/>
    </source>
</evidence>
<dbReference type="CDD" id="cd16987">
    <property type="entry name" value="ANTH_N_AP180_plant"/>
    <property type="match status" value="1"/>
</dbReference>
<gene>
    <name evidence="10" type="ORF">LUZ62_070580</name>
</gene>
<evidence type="ECO:0000256" key="7">
    <source>
        <dbReference type="ARBA" id="ARBA00023176"/>
    </source>
</evidence>
<keyword evidence="7" id="KW-0168">Coated pit</keyword>
<sequence length="559" mass="63537">MLSVLKRAVNAVKDQTSVSLARVSNYVPGSSCNLDVAILKATSHDEQTAEEKHIIEVILLVAASTISAAACVHALARRIARTHNWIVALKSLHLAHHLLRDGGTYFSHEAASLRPVYSGGRRLLDLSNFSASQSSYSNPWDYTAFVRTYARYLDARLESALFGKLRNLNHRGRTAPNMLSTMKPAVLLDHIEHWRRLLDRAISMRPTGPARNNRLIHITLFMISRESFDFYRDITAGLTLLLDKFFQLDQKYRMKTVEACDLAAKQFEELDSLYDLCIKIGVGRMLEYPHVQKISHDLVTTLKSYLYDSHMSFESSPTSETRSQPRLSLQGLPKLMSEEAVSDSYSVVSEPIISQKKKLYEQINYSSLVPIDTTKEKTKQSDSEGWELLLVETASKLSDTESNNSYGQQLMLETAKKPIPDNYKNPFVQNFYNQGSKIDRSVAVNPNDLLFQDSSDRRKLSTKRRIPEKPKKITFQHYFDEGLSTEISIAEKPTQYSLSKNISSTERSGERTNDFAVTEKISKAPAQTLTTPPSSQQPVFQRHLRWMEEQQKVYRSLGR</sequence>
<dbReference type="FunFam" id="1.20.58.150:FF:000005">
    <property type="entry name" value="putative clathrin assembly protein At2g25430"/>
    <property type="match status" value="1"/>
</dbReference>
<dbReference type="InterPro" id="IPR013809">
    <property type="entry name" value="ENTH"/>
</dbReference>
<dbReference type="Proteomes" id="UP001140206">
    <property type="component" value="Chromosome 4"/>
</dbReference>
<evidence type="ECO:0000256" key="3">
    <source>
        <dbReference type="ARBA" id="ARBA00004600"/>
    </source>
</evidence>
<dbReference type="GO" id="GO:0032050">
    <property type="term" value="F:clathrin heavy chain binding"/>
    <property type="evidence" value="ECO:0007669"/>
    <property type="project" value="TreeGrafter"/>
</dbReference>
<feature type="domain" description="ENTH" evidence="9">
    <location>
        <begin position="26"/>
        <end position="167"/>
    </location>
</feature>
<dbReference type="GO" id="GO:0005905">
    <property type="term" value="C:clathrin-coated pit"/>
    <property type="evidence" value="ECO:0007669"/>
    <property type="project" value="UniProtKB-SubCell"/>
</dbReference>
<dbReference type="GO" id="GO:0048268">
    <property type="term" value="P:clathrin coat assembly"/>
    <property type="evidence" value="ECO:0007669"/>
    <property type="project" value="InterPro"/>
</dbReference>
<protein>
    <recommendedName>
        <fullName evidence="9">ENTH domain-containing protein</fullName>
    </recommendedName>
</protein>
<dbReference type="GO" id="GO:0005545">
    <property type="term" value="F:1-phosphatidylinositol binding"/>
    <property type="evidence" value="ECO:0007669"/>
    <property type="project" value="InterPro"/>
</dbReference>
<dbReference type="InterPro" id="IPR011417">
    <property type="entry name" value="ANTH_dom"/>
</dbReference>
<reference evidence="10" key="1">
    <citation type="submission" date="2022-08" db="EMBL/GenBank/DDBJ databases">
        <authorList>
            <person name="Marques A."/>
        </authorList>
    </citation>
    <scope>NUCLEOTIDE SEQUENCE</scope>
    <source>
        <strain evidence="10">RhyPub2mFocal</strain>
        <tissue evidence="10">Leaves</tissue>
    </source>
</reference>
<dbReference type="SMART" id="SM00273">
    <property type="entry name" value="ENTH"/>
    <property type="match status" value="1"/>
</dbReference>
<dbReference type="SUPFAM" id="SSF48464">
    <property type="entry name" value="ENTH/VHS domain"/>
    <property type="match status" value="1"/>
</dbReference>
<evidence type="ECO:0000313" key="11">
    <source>
        <dbReference type="Proteomes" id="UP001140206"/>
    </source>
</evidence>
<name>A0AAV8CVZ2_9POAL</name>
<dbReference type="SUPFAM" id="SSF89009">
    <property type="entry name" value="GAT-like domain"/>
    <property type="match status" value="1"/>
</dbReference>
<keyword evidence="8" id="KW-0968">Cytoplasmic vesicle</keyword>
<evidence type="ECO:0000256" key="8">
    <source>
        <dbReference type="ARBA" id="ARBA00023329"/>
    </source>
</evidence>
<comment type="subcellular location">
    <subcellularLocation>
        <location evidence="1">Cytoplasmic vesicle</location>
        <location evidence="1">Clathrin-coated vesicle</location>
    </subcellularLocation>
    <subcellularLocation>
        <location evidence="2">Golgi apparatus</location>
    </subcellularLocation>
    <subcellularLocation>
        <location evidence="3">Membrane</location>
        <location evidence="3">Clathrin-coated pit</location>
    </subcellularLocation>
</comment>
<evidence type="ECO:0000256" key="5">
    <source>
        <dbReference type="ARBA" id="ARBA00023034"/>
    </source>
</evidence>
<keyword evidence="4" id="KW-0254">Endocytosis</keyword>